<dbReference type="Gene3D" id="3.10.250.10">
    <property type="entry name" value="SRCR-like domain"/>
    <property type="match status" value="1"/>
</dbReference>
<evidence type="ECO:0000256" key="5">
    <source>
        <dbReference type="ARBA" id="ARBA00023180"/>
    </source>
</evidence>
<evidence type="ECO:0000256" key="2">
    <source>
        <dbReference type="ARBA" id="ARBA00022737"/>
    </source>
</evidence>
<keyword evidence="1" id="KW-0732">Signal</keyword>
<evidence type="ECO:0000313" key="8">
    <source>
        <dbReference type="EMBL" id="KAJ8031813.1"/>
    </source>
</evidence>
<keyword evidence="4" id="KW-0675">Receptor</keyword>
<dbReference type="Pfam" id="PF00530">
    <property type="entry name" value="SRCR"/>
    <property type="match status" value="1"/>
</dbReference>
<feature type="disulfide bond" evidence="6">
    <location>
        <begin position="146"/>
        <end position="210"/>
    </location>
</feature>
<dbReference type="Proteomes" id="UP001152320">
    <property type="component" value="Chromosome 12"/>
</dbReference>
<comment type="caution">
    <text evidence="8">The sequence shown here is derived from an EMBL/GenBank/DDBJ whole genome shotgun (WGS) entry which is preliminary data.</text>
</comment>
<keyword evidence="3 6" id="KW-1015">Disulfide bond</keyword>
<dbReference type="SUPFAM" id="SSF56487">
    <property type="entry name" value="SRCR-like"/>
    <property type="match status" value="1"/>
</dbReference>
<name>A0A9Q1H3S7_HOLLE</name>
<dbReference type="PANTHER" id="PTHR48071:SF18">
    <property type="entry name" value="DELETED IN MALIGNANT BRAIN TUMORS 1 PROTEIN-RELATED"/>
    <property type="match status" value="1"/>
</dbReference>
<evidence type="ECO:0000256" key="4">
    <source>
        <dbReference type="ARBA" id="ARBA00023170"/>
    </source>
</evidence>
<dbReference type="OrthoDB" id="536948at2759"/>
<evidence type="ECO:0000256" key="3">
    <source>
        <dbReference type="ARBA" id="ARBA00023157"/>
    </source>
</evidence>
<evidence type="ECO:0000256" key="6">
    <source>
        <dbReference type="PROSITE-ProRule" id="PRU00196"/>
    </source>
</evidence>
<dbReference type="PANTHER" id="PTHR48071">
    <property type="entry name" value="SRCR DOMAIN-CONTAINING PROTEIN"/>
    <property type="match status" value="1"/>
</dbReference>
<dbReference type="FunFam" id="3.10.250.10:FF:000007">
    <property type="entry name" value="Soluble scavenger receptor cysteine-rich domain-containing protein SSC5D"/>
    <property type="match status" value="1"/>
</dbReference>
<dbReference type="InterPro" id="IPR001190">
    <property type="entry name" value="SRCR"/>
</dbReference>
<dbReference type="GO" id="GO:0016020">
    <property type="term" value="C:membrane"/>
    <property type="evidence" value="ECO:0007669"/>
    <property type="project" value="InterPro"/>
</dbReference>
<dbReference type="EMBL" id="JAIZAY010000012">
    <property type="protein sequence ID" value="KAJ8031813.1"/>
    <property type="molecule type" value="Genomic_DNA"/>
</dbReference>
<dbReference type="SMART" id="SM00202">
    <property type="entry name" value="SR"/>
    <property type="match status" value="1"/>
</dbReference>
<evidence type="ECO:0000259" key="7">
    <source>
        <dbReference type="PROSITE" id="PS50287"/>
    </source>
</evidence>
<dbReference type="PRINTS" id="PR00258">
    <property type="entry name" value="SPERACTRCPTR"/>
</dbReference>
<dbReference type="InterPro" id="IPR036772">
    <property type="entry name" value="SRCR-like_dom_sf"/>
</dbReference>
<keyword evidence="9" id="KW-1185">Reference proteome</keyword>
<keyword evidence="5" id="KW-0325">Glycoprotein</keyword>
<feature type="domain" description="SRCR" evidence="7">
    <location>
        <begin position="121"/>
        <end position="218"/>
    </location>
</feature>
<dbReference type="PROSITE" id="PS50287">
    <property type="entry name" value="SRCR_2"/>
    <property type="match status" value="1"/>
</dbReference>
<accession>A0A9Q1H3S7</accession>
<proteinExistence type="predicted"/>
<comment type="caution">
    <text evidence="6">Lacks conserved residue(s) required for the propagation of feature annotation.</text>
</comment>
<reference evidence="8" key="1">
    <citation type="submission" date="2021-10" db="EMBL/GenBank/DDBJ databases">
        <title>Tropical sea cucumber genome reveals ecological adaptation and Cuvierian tubules defense mechanism.</title>
        <authorList>
            <person name="Chen T."/>
        </authorList>
    </citation>
    <scope>NUCLEOTIDE SEQUENCE</scope>
    <source>
        <strain evidence="8">Nanhai2018</strain>
        <tissue evidence="8">Muscle</tissue>
    </source>
</reference>
<dbReference type="AlphaFoldDB" id="A0A9Q1H3S7"/>
<feature type="disulfide bond" evidence="6">
    <location>
        <begin position="190"/>
        <end position="200"/>
    </location>
</feature>
<protein>
    <submittedName>
        <fullName evidence="8">Galectin-3-binding protein A</fullName>
    </submittedName>
</protein>
<organism evidence="8 9">
    <name type="scientific">Holothuria leucospilota</name>
    <name type="common">Black long sea cucumber</name>
    <name type="synonym">Mertensiothuria leucospilota</name>
    <dbReference type="NCBI Taxonomy" id="206669"/>
    <lineage>
        <taxon>Eukaryota</taxon>
        <taxon>Metazoa</taxon>
        <taxon>Echinodermata</taxon>
        <taxon>Eleutherozoa</taxon>
        <taxon>Echinozoa</taxon>
        <taxon>Holothuroidea</taxon>
        <taxon>Aspidochirotacea</taxon>
        <taxon>Aspidochirotida</taxon>
        <taxon>Holothuriidae</taxon>
        <taxon>Holothuria</taxon>
    </lineage>
</organism>
<keyword evidence="2" id="KW-0677">Repeat</keyword>
<gene>
    <name evidence="8" type="ORF">HOLleu_25133</name>
</gene>
<evidence type="ECO:0000256" key="1">
    <source>
        <dbReference type="ARBA" id="ARBA00022729"/>
    </source>
</evidence>
<sequence>MENLMCTEGLPRARSVSSYAWCPGARERAPSGSRGRSPRKLSQYCILRAQKSAPVLMSEPKRAPVQQTTTRRQLVKYFEEACQCPSDTNPLQFRHDMSTKRPSLYRLAYKSFRTENVIEDVRLIGGPSNSSGLIEVLFNNEWRTVCEDGWTLTESTIVCRQLGYPSAVVTYHSGFFGEGSRFIRFNELQCNGNESILSECQHTNFLKTACKHDISREQ</sequence>
<evidence type="ECO:0000313" key="9">
    <source>
        <dbReference type="Proteomes" id="UP001152320"/>
    </source>
</evidence>